<dbReference type="STRING" id="946122.A0A0C2TPN0"/>
<accession>A0A0C2TPN0</accession>
<dbReference type="GO" id="GO:0051170">
    <property type="term" value="P:import into nucleus"/>
    <property type="evidence" value="ECO:0007669"/>
    <property type="project" value="TreeGrafter"/>
</dbReference>
<organism evidence="4 5">
    <name type="scientific">Amanita muscaria (strain Koide BX008)</name>
    <dbReference type="NCBI Taxonomy" id="946122"/>
    <lineage>
        <taxon>Eukaryota</taxon>
        <taxon>Fungi</taxon>
        <taxon>Dikarya</taxon>
        <taxon>Basidiomycota</taxon>
        <taxon>Agaricomycotina</taxon>
        <taxon>Agaricomycetes</taxon>
        <taxon>Agaricomycetidae</taxon>
        <taxon>Agaricales</taxon>
        <taxon>Pluteineae</taxon>
        <taxon>Amanitaceae</taxon>
        <taxon>Amanita</taxon>
    </lineage>
</organism>
<proteinExistence type="inferred from homology"/>
<sequence>MPSALILGATGQVGQHVLRELLSSSHFTRVGEYGRRITNQDSITTGKERLEQKTIDFDNVDQAGLKDGKWDVVFITLGTTRGAAGSAEAFERIDREYVLNAARAARTHDPNHFQRVVYVSSGGANPSSPFLYPKSKGLTELGLAKLGYNDTVIFRPGFLIGTNRPKPHPFENILGAITGVLSHVSKSVEINVSTLAKSVVEAGIVGSSGLPKVAEATTGGPGDGRFTVIYNAGAIAMATKD</sequence>
<dbReference type="PANTHER" id="PTHR14097:SF7">
    <property type="entry name" value="OXIDOREDUCTASE HTATIP2"/>
    <property type="match status" value="1"/>
</dbReference>
<dbReference type="AlphaFoldDB" id="A0A0C2TPN0"/>
<comment type="similarity">
    <text evidence="2">Belongs to the FMP52 family.</text>
</comment>
<evidence type="ECO:0000313" key="5">
    <source>
        <dbReference type="Proteomes" id="UP000054549"/>
    </source>
</evidence>
<dbReference type="PANTHER" id="PTHR14097">
    <property type="entry name" value="OXIDOREDUCTASE HTATIP2"/>
    <property type="match status" value="1"/>
</dbReference>
<dbReference type="EMBL" id="KN818226">
    <property type="protein sequence ID" value="KIL69174.1"/>
    <property type="molecule type" value="Genomic_DNA"/>
</dbReference>
<dbReference type="SUPFAM" id="SSF51735">
    <property type="entry name" value="NAD(P)-binding Rossmann-fold domains"/>
    <property type="match status" value="1"/>
</dbReference>
<dbReference type="GO" id="GO:0005741">
    <property type="term" value="C:mitochondrial outer membrane"/>
    <property type="evidence" value="ECO:0007669"/>
    <property type="project" value="UniProtKB-SubCell"/>
</dbReference>
<dbReference type="InterPro" id="IPR016040">
    <property type="entry name" value="NAD(P)-bd_dom"/>
</dbReference>
<dbReference type="Pfam" id="PF13460">
    <property type="entry name" value="NAD_binding_10"/>
    <property type="match status" value="1"/>
</dbReference>
<dbReference type="Gene3D" id="3.40.50.720">
    <property type="entry name" value="NAD(P)-binding Rossmann-like Domain"/>
    <property type="match status" value="1"/>
</dbReference>
<keyword evidence="5" id="KW-1185">Reference proteome</keyword>
<name>A0A0C2TPN0_AMAMK</name>
<protein>
    <recommendedName>
        <fullName evidence="3">NAD(P)-binding domain-containing protein</fullName>
    </recommendedName>
</protein>
<comment type="subcellular location">
    <subcellularLocation>
        <location evidence="1">Mitochondrion outer membrane</location>
        <topology evidence="1">Peripheral membrane protein</topology>
    </subcellularLocation>
</comment>
<evidence type="ECO:0000313" key="4">
    <source>
        <dbReference type="EMBL" id="KIL69174.1"/>
    </source>
</evidence>
<dbReference type="HOGENOM" id="CLU_071330_3_1_1"/>
<reference evidence="4 5" key="1">
    <citation type="submission" date="2014-04" db="EMBL/GenBank/DDBJ databases">
        <title>Evolutionary Origins and Diversification of the Mycorrhizal Mutualists.</title>
        <authorList>
            <consortium name="DOE Joint Genome Institute"/>
            <consortium name="Mycorrhizal Genomics Consortium"/>
            <person name="Kohler A."/>
            <person name="Kuo A."/>
            <person name="Nagy L.G."/>
            <person name="Floudas D."/>
            <person name="Copeland A."/>
            <person name="Barry K.W."/>
            <person name="Cichocki N."/>
            <person name="Veneault-Fourrey C."/>
            <person name="LaButti K."/>
            <person name="Lindquist E.A."/>
            <person name="Lipzen A."/>
            <person name="Lundell T."/>
            <person name="Morin E."/>
            <person name="Murat C."/>
            <person name="Riley R."/>
            <person name="Ohm R."/>
            <person name="Sun H."/>
            <person name="Tunlid A."/>
            <person name="Henrissat B."/>
            <person name="Grigoriev I.V."/>
            <person name="Hibbett D.S."/>
            <person name="Martin F."/>
        </authorList>
    </citation>
    <scope>NUCLEOTIDE SEQUENCE [LARGE SCALE GENOMIC DNA]</scope>
    <source>
        <strain evidence="4 5">Koide BX008</strain>
    </source>
</reference>
<evidence type="ECO:0000256" key="1">
    <source>
        <dbReference type="ARBA" id="ARBA00004450"/>
    </source>
</evidence>
<dbReference type="OrthoDB" id="430436at2759"/>
<dbReference type="InterPro" id="IPR036291">
    <property type="entry name" value="NAD(P)-bd_dom_sf"/>
</dbReference>
<dbReference type="InParanoid" id="A0A0C2TPN0"/>
<gene>
    <name evidence="4" type="ORF">M378DRAFT_157418</name>
</gene>
<evidence type="ECO:0000259" key="3">
    <source>
        <dbReference type="Pfam" id="PF13460"/>
    </source>
</evidence>
<dbReference type="Proteomes" id="UP000054549">
    <property type="component" value="Unassembled WGS sequence"/>
</dbReference>
<evidence type="ECO:0000256" key="2">
    <source>
        <dbReference type="ARBA" id="ARBA00006617"/>
    </source>
</evidence>
<feature type="domain" description="NAD(P)-binding" evidence="3">
    <location>
        <begin position="8"/>
        <end position="129"/>
    </location>
</feature>